<evidence type="ECO:0000313" key="3">
    <source>
        <dbReference type="EMBL" id="MCL6679376.1"/>
    </source>
</evidence>
<dbReference type="Proteomes" id="UP001165343">
    <property type="component" value="Unassembled WGS sequence"/>
</dbReference>
<comment type="caution">
    <text evidence="3">The sequence shown here is derived from an EMBL/GenBank/DDBJ whole genome shotgun (WGS) entry which is preliminary data.</text>
</comment>
<feature type="domain" description="DUF2231" evidence="2">
    <location>
        <begin position="14"/>
        <end position="134"/>
    </location>
</feature>
<proteinExistence type="predicted"/>
<evidence type="ECO:0000259" key="2">
    <source>
        <dbReference type="Pfam" id="PF09990"/>
    </source>
</evidence>
<organism evidence="3 4">
    <name type="scientific">Sphingomonas anseongensis</name>
    <dbReference type="NCBI Taxonomy" id="2908207"/>
    <lineage>
        <taxon>Bacteria</taxon>
        <taxon>Pseudomonadati</taxon>
        <taxon>Pseudomonadota</taxon>
        <taxon>Alphaproteobacteria</taxon>
        <taxon>Sphingomonadales</taxon>
        <taxon>Sphingomonadaceae</taxon>
        <taxon>Sphingomonas</taxon>
    </lineage>
</organism>
<keyword evidence="1" id="KW-0812">Transmembrane</keyword>
<dbReference type="RefSeq" id="WP_249868275.1">
    <property type="nucleotide sequence ID" value="NZ_JAMGBC010000001.1"/>
</dbReference>
<evidence type="ECO:0000313" key="4">
    <source>
        <dbReference type="Proteomes" id="UP001165343"/>
    </source>
</evidence>
<keyword evidence="4" id="KW-1185">Reference proteome</keyword>
<feature type="transmembrane region" description="Helical" evidence="1">
    <location>
        <begin position="12"/>
        <end position="32"/>
    </location>
</feature>
<feature type="transmembrane region" description="Helical" evidence="1">
    <location>
        <begin position="52"/>
        <end position="72"/>
    </location>
</feature>
<keyword evidence="1" id="KW-1133">Transmembrane helix</keyword>
<dbReference type="PROSITE" id="PS51257">
    <property type="entry name" value="PROKAR_LIPOPROTEIN"/>
    <property type="match status" value="1"/>
</dbReference>
<evidence type="ECO:0000256" key="1">
    <source>
        <dbReference type="SAM" id="Phobius"/>
    </source>
</evidence>
<dbReference type="InterPro" id="IPR019251">
    <property type="entry name" value="DUF2231_TM"/>
</dbReference>
<name>A0ABT0RGK9_9SPHN</name>
<dbReference type="EMBL" id="JAMGBC010000001">
    <property type="protein sequence ID" value="MCL6679376.1"/>
    <property type="molecule type" value="Genomic_DNA"/>
</dbReference>
<protein>
    <recommendedName>
        <fullName evidence="2">DUF2231 domain-containing protein</fullName>
    </recommendedName>
</protein>
<sequence>MADERRAVTRAGIHPLHAFLLAGCAPLFLGALLSDWAYSSTYEIQWTNFASWLLVGALILAGFALLWALVDLLHADRSWRGRPLIYFFVLLAAWVLGFANALVHAKDAWAKMPEALILSVIVAILVLAACWLGFSSWRSGEVK</sequence>
<keyword evidence="1" id="KW-0472">Membrane</keyword>
<feature type="transmembrane region" description="Helical" evidence="1">
    <location>
        <begin position="115"/>
        <end position="134"/>
    </location>
</feature>
<gene>
    <name evidence="3" type="ORF">LZ519_08645</name>
</gene>
<reference evidence="3" key="1">
    <citation type="submission" date="2022-05" db="EMBL/GenBank/DDBJ databases">
        <authorList>
            <person name="Jo J.-H."/>
            <person name="Im W.-T."/>
        </authorList>
    </citation>
    <scope>NUCLEOTIDE SEQUENCE</scope>
    <source>
        <strain evidence="3">RG327</strain>
    </source>
</reference>
<feature type="transmembrane region" description="Helical" evidence="1">
    <location>
        <begin position="84"/>
        <end position="103"/>
    </location>
</feature>
<dbReference type="Pfam" id="PF09990">
    <property type="entry name" value="DUF2231"/>
    <property type="match status" value="1"/>
</dbReference>
<accession>A0ABT0RGK9</accession>